<dbReference type="Gene3D" id="3.60.20.30">
    <property type="entry name" value="(Glycosyl)asparaginase"/>
    <property type="match status" value="1"/>
</dbReference>
<feature type="binding site" evidence="2">
    <location>
        <begin position="242"/>
        <end position="245"/>
    </location>
    <ligand>
        <name>substrate</name>
    </ligand>
</feature>
<dbReference type="FunFam" id="3.60.20.30:FF:000005">
    <property type="entry name" value="N(4)-(Beta-N-acetylglucosaminyl)-L-asparaginase"/>
    <property type="match status" value="1"/>
</dbReference>
<evidence type="ECO:0000313" key="4">
    <source>
        <dbReference type="EMBL" id="VFJ58487.1"/>
    </source>
</evidence>
<evidence type="ECO:0000256" key="3">
    <source>
        <dbReference type="PIRSR" id="PIRSR600246-3"/>
    </source>
</evidence>
<proteinExistence type="predicted"/>
<feature type="site" description="Cleavage; by autolysis" evidence="3">
    <location>
        <begin position="190"/>
        <end position="191"/>
    </location>
</feature>
<name>A0A450SWU4_9GAMM</name>
<feature type="active site" description="Nucleophile" evidence="1">
    <location>
        <position position="191"/>
    </location>
</feature>
<reference evidence="4" key="1">
    <citation type="submission" date="2019-02" db="EMBL/GenBank/DDBJ databases">
        <authorList>
            <person name="Gruber-Vodicka R. H."/>
            <person name="Seah K. B. B."/>
        </authorList>
    </citation>
    <scope>NUCLEOTIDE SEQUENCE</scope>
    <source>
        <strain evidence="4">BECK_DK47</strain>
    </source>
</reference>
<dbReference type="InterPro" id="IPR000246">
    <property type="entry name" value="Peptidase_T2"/>
</dbReference>
<dbReference type="GO" id="GO:0005737">
    <property type="term" value="C:cytoplasm"/>
    <property type="evidence" value="ECO:0007669"/>
    <property type="project" value="TreeGrafter"/>
</dbReference>
<evidence type="ECO:0000256" key="1">
    <source>
        <dbReference type="PIRSR" id="PIRSR600246-1"/>
    </source>
</evidence>
<dbReference type="AlphaFoldDB" id="A0A450SWU4"/>
<dbReference type="SUPFAM" id="SSF56235">
    <property type="entry name" value="N-terminal nucleophile aminohydrolases (Ntn hydrolases)"/>
    <property type="match status" value="1"/>
</dbReference>
<dbReference type="GO" id="GO:0016811">
    <property type="term" value="F:hydrolase activity, acting on carbon-nitrogen (but not peptide) bonds, in linear amides"/>
    <property type="evidence" value="ECO:0007669"/>
    <property type="project" value="UniProtKB-ARBA"/>
</dbReference>
<protein>
    <submittedName>
        <fullName evidence="4">N4-(Beta-N-acetylglucosaminyl)-L-asparaginase</fullName>
    </submittedName>
</protein>
<dbReference type="Pfam" id="PF01112">
    <property type="entry name" value="Asparaginase_2"/>
    <property type="match status" value="1"/>
</dbReference>
<gene>
    <name evidence="4" type="ORF">BECKDK2373B_GA0170837_107414</name>
</gene>
<feature type="binding site" evidence="2">
    <location>
        <begin position="219"/>
        <end position="222"/>
    </location>
    <ligand>
        <name>substrate</name>
    </ligand>
</feature>
<dbReference type="PANTHER" id="PTHR10188">
    <property type="entry name" value="L-ASPARAGINASE"/>
    <property type="match status" value="1"/>
</dbReference>
<sequence length="331" mass="35112">MMNRRHFLATSALGVLTGTQGFDRLHAETIHGPSDPHGADGPLVVSTWSVPRENEAAGKVLSDEGGSLDAVETGVRFSESDPGCCGVGLGGLPDRDGRVTLDACIMEGSGRCGSVAFLQHIENPVSVARRVMENTPHVMLVGEGALQFALRNGFEKRDLLTETSRRAWRDWLSKQKKSTASRRGGVEDHDTIGMVAMDKAGNLAGACSTSGLAWKMPGRVGDSPIIGAGLYVDNEAGAAAATGLGEAVIRVAGSFLVVELMRQGHPPTEACRLAIERVTRKTPDWRDIQVGFVALDKHGRYGAYSIAPGFTSTVYDGIGGNRVIRSESLLS</sequence>
<dbReference type="PANTHER" id="PTHR10188:SF6">
    <property type="entry name" value="N(4)-(BETA-N-ACETYLGLUCOSAMINYL)-L-ASPARAGINASE"/>
    <property type="match status" value="1"/>
</dbReference>
<dbReference type="InterPro" id="IPR029055">
    <property type="entry name" value="Ntn_hydrolases_N"/>
</dbReference>
<organism evidence="4">
    <name type="scientific">Candidatus Kentrum sp. DK</name>
    <dbReference type="NCBI Taxonomy" id="2126562"/>
    <lineage>
        <taxon>Bacteria</taxon>
        <taxon>Pseudomonadati</taxon>
        <taxon>Pseudomonadota</taxon>
        <taxon>Gammaproteobacteria</taxon>
        <taxon>Candidatus Kentrum</taxon>
    </lineage>
</organism>
<accession>A0A450SWU4</accession>
<evidence type="ECO:0000256" key="2">
    <source>
        <dbReference type="PIRSR" id="PIRSR600246-2"/>
    </source>
</evidence>
<dbReference type="EMBL" id="CAADEX010000074">
    <property type="protein sequence ID" value="VFJ58487.1"/>
    <property type="molecule type" value="Genomic_DNA"/>
</dbReference>
<dbReference type="CDD" id="cd04513">
    <property type="entry name" value="Glycosylasparaginase"/>
    <property type="match status" value="1"/>
</dbReference>